<keyword evidence="1" id="KW-0677">Repeat</keyword>
<evidence type="ECO:0000256" key="3">
    <source>
        <dbReference type="PROSITE-ProRule" id="PRU00339"/>
    </source>
</evidence>
<dbReference type="Pfam" id="PF13424">
    <property type="entry name" value="TPR_12"/>
    <property type="match status" value="2"/>
</dbReference>
<dbReference type="EMBL" id="CAJNOJ010000575">
    <property type="protein sequence ID" value="CAF1488471.1"/>
    <property type="molecule type" value="Genomic_DNA"/>
</dbReference>
<dbReference type="SUPFAM" id="SSF81901">
    <property type="entry name" value="HCP-like"/>
    <property type="match status" value="1"/>
</dbReference>
<evidence type="ECO:0000313" key="5">
    <source>
        <dbReference type="EMBL" id="CAF1488471.1"/>
    </source>
</evidence>
<evidence type="ECO:0000256" key="2">
    <source>
        <dbReference type="ARBA" id="ARBA00022803"/>
    </source>
</evidence>
<comment type="caution">
    <text evidence="5">The sequence shown here is derived from an EMBL/GenBank/DDBJ whole genome shotgun (WGS) entry which is preliminary data.</text>
</comment>
<dbReference type="PROSITE" id="PS51996">
    <property type="entry name" value="TR_MART"/>
    <property type="match status" value="1"/>
</dbReference>
<dbReference type="InterPro" id="IPR019734">
    <property type="entry name" value="TPR_rpt"/>
</dbReference>
<dbReference type="Gene3D" id="3.90.176.10">
    <property type="entry name" value="Toxin ADP-ribosyltransferase, Chain A, domain 1"/>
    <property type="match status" value="1"/>
</dbReference>
<proteinExistence type="predicted"/>
<reference evidence="5" key="1">
    <citation type="submission" date="2021-02" db="EMBL/GenBank/DDBJ databases">
        <authorList>
            <person name="Nowell W R."/>
        </authorList>
    </citation>
    <scope>NUCLEOTIDE SEQUENCE</scope>
</reference>
<dbReference type="InterPro" id="IPR003540">
    <property type="entry name" value="ADP-ribosyltransferase"/>
</dbReference>
<organism evidence="5 6">
    <name type="scientific">Adineta ricciae</name>
    <name type="common">Rotifer</name>
    <dbReference type="NCBI Taxonomy" id="249248"/>
    <lineage>
        <taxon>Eukaryota</taxon>
        <taxon>Metazoa</taxon>
        <taxon>Spiralia</taxon>
        <taxon>Gnathifera</taxon>
        <taxon>Rotifera</taxon>
        <taxon>Eurotatoria</taxon>
        <taxon>Bdelloidea</taxon>
        <taxon>Adinetida</taxon>
        <taxon>Adinetidae</taxon>
        <taxon>Adineta</taxon>
    </lineage>
</organism>
<protein>
    <recommendedName>
        <fullName evidence="4">ADP ribosyltransferase domain-containing protein</fullName>
    </recommendedName>
</protein>
<keyword evidence="2 3" id="KW-0802">TPR repeat</keyword>
<dbReference type="SMART" id="SM00028">
    <property type="entry name" value="TPR"/>
    <property type="match status" value="5"/>
</dbReference>
<dbReference type="OrthoDB" id="19588at2759"/>
<gene>
    <name evidence="5" type="ORF">EDS130_LOCUS41871</name>
</gene>
<dbReference type="InterPro" id="IPR011990">
    <property type="entry name" value="TPR-like_helical_dom_sf"/>
</dbReference>
<feature type="repeat" description="TPR" evidence="3">
    <location>
        <begin position="610"/>
        <end position="643"/>
    </location>
</feature>
<feature type="repeat" description="TPR" evidence="3">
    <location>
        <begin position="484"/>
        <end position="517"/>
    </location>
</feature>
<feature type="repeat" description="TPR" evidence="3">
    <location>
        <begin position="526"/>
        <end position="559"/>
    </location>
</feature>
<evidence type="ECO:0000313" key="6">
    <source>
        <dbReference type="Proteomes" id="UP000663852"/>
    </source>
</evidence>
<dbReference type="GO" id="GO:0005576">
    <property type="term" value="C:extracellular region"/>
    <property type="evidence" value="ECO:0007669"/>
    <property type="project" value="InterPro"/>
</dbReference>
<dbReference type="AlphaFoldDB" id="A0A815S847"/>
<dbReference type="PROSITE" id="PS50005">
    <property type="entry name" value="TPR"/>
    <property type="match status" value="4"/>
</dbReference>
<dbReference type="PANTHER" id="PTHR45641">
    <property type="entry name" value="TETRATRICOPEPTIDE REPEAT PROTEIN (AFU_ORTHOLOGUE AFUA_6G03870)"/>
    <property type="match status" value="1"/>
</dbReference>
<dbReference type="SUPFAM" id="SSF56399">
    <property type="entry name" value="ADP-ribosylation"/>
    <property type="match status" value="1"/>
</dbReference>
<dbReference type="Pfam" id="PF03496">
    <property type="entry name" value="ADPrib_exo_Tox"/>
    <property type="match status" value="1"/>
</dbReference>
<sequence>MSTEEEALLSAFQSNISIIYSLVWLTSRTDAMDEYNHLNRSLQDLINDSRIFQEFNQCEVYLHSSSADSRIILIIQESFSDFFMSHIHHLRQVFTIYIYQEIRKDHCIKKYQKIIGVYEQLDELIKQIRKDRERRRIDDIEEPLSINFFNHDSTNEKSIMELNGEFLQTQLLIDCLGRMQVTDDDKDKLIVLCKKLYKGNCCEQEKISEFQKTYTADQAIEWYSRNSFVYRVLNKALRVQNIDLLLLFRFFICDIEKQLKDNQYSSPVTVYRGQVLSKTEMNLFEKSTNQFLSVTSFFSTTLDPAVALSYIDVNKSEDDELQGVLLEIHATPSENQSKPFADISSMSYFNDEKEVLFMLGSIFRINGVNSSETPKRIHMTLCNDENQHFDLLFDFMKKKNCTAKAREVNFGRVLIGMAKFNAAENHFKCLVKTFSSVHPDIFHCYQGLGKILCEKCDFEESLRYFQMALEILYKKPKSKQIQIAYVHNNIGEVYHKKGDADQALVSYEQALTIFRTHLGERNENVAWCFNNIGIVYFMMKDYPKALENLEKAFELKSELLPPKHPCFGNTYVNLANVYYDCRDYDRALGNYEEAYEIFQTSLTPQHPSIARVQKNIGGVYEMNDDLSKANEFYHKALNVREKVLHSTHPDLLEIKQDIRRISLKILAVS</sequence>
<evidence type="ECO:0000259" key="4">
    <source>
        <dbReference type="Pfam" id="PF03496"/>
    </source>
</evidence>
<dbReference type="Proteomes" id="UP000663852">
    <property type="component" value="Unassembled WGS sequence"/>
</dbReference>
<evidence type="ECO:0000256" key="1">
    <source>
        <dbReference type="ARBA" id="ARBA00022737"/>
    </source>
</evidence>
<feature type="domain" description="ADP ribosyltransferase" evidence="4">
    <location>
        <begin position="206"/>
        <end position="377"/>
    </location>
</feature>
<dbReference type="PANTHER" id="PTHR45641:SF19">
    <property type="entry name" value="NEPHROCYSTIN-3"/>
    <property type="match status" value="1"/>
</dbReference>
<dbReference type="Gene3D" id="1.25.40.10">
    <property type="entry name" value="Tetratricopeptide repeat domain"/>
    <property type="match status" value="2"/>
</dbReference>
<accession>A0A815S847</accession>
<name>A0A815S847_ADIRI</name>
<feature type="repeat" description="TPR" evidence="3">
    <location>
        <begin position="568"/>
        <end position="601"/>
    </location>
</feature>